<gene>
    <name evidence="9" type="ORF">PQ455_18565</name>
</gene>
<comment type="similarity">
    <text evidence="2">Belongs to the peptidase S54 family.</text>
</comment>
<dbReference type="InterPro" id="IPR022764">
    <property type="entry name" value="Peptidase_S54_rhomboid_dom"/>
</dbReference>
<evidence type="ECO:0000256" key="7">
    <source>
        <dbReference type="SAM" id="Phobius"/>
    </source>
</evidence>
<dbReference type="Gene3D" id="1.20.1540.10">
    <property type="entry name" value="Rhomboid-like"/>
    <property type="match status" value="1"/>
</dbReference>
<keyword evidence="10" id="KW-1185">Reference proteome</keyword>
<sequence>MKMPPAKATVALVGLSCAVYLIEAGTGATETLAMLAGFIPARLSGAMVLPQAVPAFLTPLTSAFLHGGLLHLAFNMLLLGYCGRAVEQVLGSFGLVALYVVGAIAAAAAHYAIGPASPVPLIGASGAASAVIAAYAIFYGERKPLTKHPGLARALNILWLAAGWIGVQLLVGIATAGGDMVIAVAAHIGGFVAGLALAQPLLRWRYRKA</sequence>
<evidence type="ECO:0000313" key="9">
    <source>
        <dbReference type="EMBL" id="WCT73584.1"/>
    </source>
</evidence>
<evidence type="ECO:0000256" key="2">
    <source>
        <dbReference type="ARBA" id="ARBA00009045"/>
    </source>
</evidence>
<dbReference type="EMBL" id="CP117411">
    <property type="protein sequence ID" value="WCT73584.1"/>
    <property type="molecule type" value="Genomic_DNA"/>
</dbReference>
<evidence type="ECO:0000256" key="1">
    <source>
        <dbReference type="ARBA" id="ARBA00004141"/>
    </source>
</evidence>
<dbReference type="Proteomes" id="UP001220395">
    <property type="component" value="Chromosome"/>
</dbReference>
<name>A0ABY7TP01_9SPHN</name>
<feature type="transmembrane region" description="Helical" evidence="7">
    <location>
        <begin position="151"/>
        <end position="174"/>
    </location>
</feature>
<accession>A0ABY7TP01</accession>
<evidence type="ECO:0000256" key="4">
    <source>
        <dbReference type="ARBA" id="ARBA00022801"/>
    </source>
</evidence>
<dbReference type="Pfam" id="PF01694">
    <property type="entry name" value="Rhomboid"/>
    <property type="match status" value="1"/>
</dbReference>
<evidence type="ECO:0000313" key="10">
    <source>
        <dbReference type="Proteomes" id="UP001220395"/>
    </source>
</evidence>
<reference evidence="9 10" key="1">
    <citation type="submission" date="2023-02" db="EMBL/GenBank/DDBJ databases">
        <title>Genome sequence of Sphingomonas naphthae.</title>
        <authorList>
            <person name="Kim S."/>
            <person name="Heo J."/>
            <person name="Kwon S.-W."/>
        </authorList>
    </citation>
    <scope>NUCLEOTIDE SEQUENCE [LARGE SCALE GENOMIC DNA]</scope>
    <source>
        <strain evidence="9 10">KACC 18716</strain>
    </source>
</reference>
<dbReference type="InterPro" id="IPR035952">
    <property type="entry name" value="Rhomboid-like_sf"/>
</dbReference>
<dbReference type="PANTHER" id="PTHR43731:SF14">
    <property type="entry name" value="PRESENILIN-ASSOCIATED RHOMBOID-LIKE PROTEIN, MITOCHONDRIAL"/>
    <property type="match status" value="1"/>
</dbReference>
<protein>
    <submittedName>
        <fullName evidence="9">Rhomboid family intramembrane serine protease</fullName>
    </submittedName>
</protein>
<keyword evidence="6 7" id="KW-0472">Membrane</keyword>
<feature type="transmembrane region" description="Helical" evidence="7">
    <location>
        <begin position="119"/>
        <end position="139"/>
    </location>
</feature>
<evidence type="ECO:0000256" key="6">
    <source>
        <dbReference type="ARBA" id="ARBA00023136"/>
    </source>
</evidence>
<evidence type="ECO:0000256" key="5">
    <source>
        <dbReference type="ARBA" id="ARBA00022989"/>
    </source>
</evidence>
<dbReference type="GO" id="GO:0008233">
    <property type="term" value="F:peptidase activity"/>
    <property type="evidence" value="ECO:0007669"/>
    <property type="project" value="UniProtKB-KW"/>
</dbReference>
<dbReference type="SUPFAM" id="SSF144091">
    <property type="entry name" value="Rhomboid-like"/>
    <property type="match status" value="1"/>
</dbReference>
<organism evidence="9 10">
    <name type="scientific">Sphingomonas naphthae</name>
    <dbReference type="NCBI Taxonomy" id="1813468"/>
    <lineage>
        <taxon>Bacteria</taxon>
        <taxon>Pseudomonadati</taxon>
        <taxon>Pseudomonadota</taxon>
        <taxon>Alphaproteobacteria</taxon>
        <taxon>Sphingomonadales</taxon>
        <taxon>Sphingomonadaceae</taxon>
        <taxon>Sphingomonas</taxon>
    </lineage>
</organism>
<evidence type="ECO:0000256" key="3">
    <source>
        <dbReference type="ARBA" id="ARBA00022692"/>
    </source>
</evidence>
<keyword evidence="5 7" id="KW-1133">Transmembrane helix</keyword>
<dbReference type="PANTHER" id="PTHR43731">
    <property type="entry name" value="RHOMBOID PROTEASE"/>
    <property type="match status" value="1"/>
</dbReference>
<proteinExistence type="inferred from homology"/>
<keyword evidence="3 7" id="KW-0812">Transmembrane</keyword>
<feature type="transmembrane region" description="Helical" evidence="7">
    <location>
        <begin position="63"/>
        <end position="82"/>
    </location>
</feature>
<feature type="domain" description="Peptidase S54 rhomboid" evidence="8">
    <location>
        <begin position="60"/>
        <end position="202"/>
    </location>
</feature>
<feature type="transmembrane region" description="Helical" evidence="7">
    <location>
        <begin position="180"/>
        <end position="202"/>
    </location>
</feature>
<evidence type="ECO:0000259" key="8">
    <source>
        <dbReference type="Pfam" id="PF01694"/>
    </source>
</evidence>
<dbReference type="GO" id="GO:0006508">
    <property type="term" value="P:proteolysis"/>
    <property type="evidence" value="ECO:0007669"/>
    <property type="project" value="UniProtKB-KW"/>
</dbReference>
<dbReference type="RefSeq" id="WP_273687925.1">
    <property type="nucleotide sequence ID" value="NZ_CP117411.1"/>
</dbReference>
<feature type="transmembrane region" description="Helical" evidence="7">
    <location>
        <begin position="89"/>
        <end position="113"/>
    </location>
</feature>
<dbReference type="InterPro" id="IPR050925">
    <property type="entry name" value="Rhomboid_protease_S54"/>
</dbReference>
<keyword evidence="4" id="KW-0378">Hydrolase</keyword>
<comment type="subcellular location">
    <subcellularLocation>
        <location evidence="1">Membrane</location>
        <topology evidence="1">Multi-pass membrane protein</topology>
    </subcellularLocation>
</comment>
<keyword evidence="9" id="KW-0645">Protease</keyword>